<organism evidence="2 3">
    <name type="scientific">Triparma columacea</name>
    <dbReference type="NCBI Taxonomy" id="722753"/>
    <lineage>
        <taxon>Eukaryota</taxon>
        <taxon>Sar</taxon>
        <taxon>Stramenopiles</taxon>
        <taxon>Ochrophyta</taxon>
        <taxon>Bolidophyceae</taxon>
        <taxon>Parmales</taxon>
        <taxon>Triparmaceae</taxon>
        <taxon>Triparma</taxon>
    </lineage>
</organism>
<evidence type="ECO:0000313" key="3">
    <source>
        <dbReference type="Proteomes" id="UP001165065"/>
    </source>
</evidence>
<evidence type="ECO:0008006" key="4">
    <source>
        <dbReference type="Google" id="ProtNLM"/>
    </source>
</evidence>
<feature type="region of interest" description="Disordered" evidence="1">
    <location>
        <begin position="243"/>
        <end position="311"/>
    </location>
</feature>
<comment type="caution">
    <text evidence="2">The sequence shown here is derived from an EMBL/GenBank/DDBJ whole genome shotgun (WGS) entry which is preliminary data.</text>
</comment>
<evidence type="ECO:0000313" key="2">
    <source>
        <dbReference type="EMBL" id="GMI37369.1"/>
    </source>
</evidence>
<gene>
    <name evidence="2" type="ORF">TrCOL_g11718</name>
</gene>
<dbReference type="EMBL" id="BRYA01000073">
    <property type="protein sequence ID" value="GMI37369.1"/>
    <property type="molecule type" value="Genomic_DNA"/>
</dbReference>
<feature type="region of interest" description="Disordered" evidence="1">
    <location>
        <begin position="1"/>
        <end position="37"/>
    </location>
</feature>
<accession>A0A9W7L720</accession>
<evidence type="ECO:0000256" key="1">
    <source>
        <dbReference type="SAM" id="MobiDB-lite"/>
    </source>
</evidence>
<dbReference type="AlphaFoldDB" id="A0A9W7L720"/>
<reference evidence="3" key="1">
    <citation type="journal article" date="2023" name="Commun. Biol.">
        <title>Genome analysis of Parmales, the sister group of diatoms, reveals the evolutionary specialization of diatoms from phago-mixotrophs to photoautotrophs.</title>
        <authorList>
            <person name="Ban H."/>
            <person name="Sato S."/>
            <person name="Yoshikawa S."/>
            <person name="Yamada K."/>
            <person name="Nakamura Y."/>
            <person name="Ichinomiya M."/>
            <person name="Sato N."/>
            <person name="Blanc-Mathieu R."/>
            <person name="Endo H."/>
            <person name="Kuwata A."/>
            <person name="Ogata H."/>
        </authorList>
    </citation>
    <scope>NUCLEOTIDE SEQUENCE [LARGE SCALE GENOMIC DNA]</scope>
</reference>
<sequence>MKGTGYDEGYDGGTNTTQLIPIDEKQPSQDTLPEPSLSTSTPYLITLPPPLTSLGCTVEESLVPGPDLGLVFVACFPPSTCPSPAREAGLMVGDVITDVSGIFGDDVESVVGEDGGLEEVRRRVKGRIGERDKELKIRVLRGSGVKERHDRGFEDMVKGRVNEEREGTGGVEDIVSMLNGGWYDDTEDENEDVEGGETKECGIVWGDDDTEDMIDKIWVDCTGEGEGGKSDDGEVVELKEEAEVKELTEEEEYQLWKSGRGSLGNNGGGKEEEGDDKEKREGGGGTKPWDRRSSGSGTFIRNPETGKMERW</sequence>
<dbReference type="OrthoDB" id="206585at2759"/>
<name>A0A9W7L720_9STRA</name>
<keyword evidence="3" id="KW-1185">Reference proteome</keyword>
<feature type="compositionally biased region" description="Basic and acidic residues" evidence="1">
    <location>
        <begin position="276"/>
        <end position="293"/>
    </location>
</feature>
<proteinExistence type="predicted"/>
<protein>
    <recommendedName>
        <fullName evidence="4">PDZ domain-containing protein</fullName>
    </recommendedName>
</protein>
<dbReference type="Proteomes" id="UP001165065">
    <property type="component" value="Unassembled WGS sequence"/>
</dbReference>